<dbReference type="InterPro" id="IPR034100">
    <property type="entry name" value="Sm_F"/>
</dbReference>
<dbReference type="VEuPathDB" id="TriTrypDB:LdBPK_354520.1"/>
<keyword evidence="4" id="KW-0747">Spliceosome</keyword>
<reference evidence="12" key="1">
    <citation type="submission" date="2019-02" db="EMBL/GenBank/DDBJ databases">
        <title>FDA dAtabase for Regulatory Grade micrObial Sequences (FDA-ARGOS): Supporting development and validation of Infectious Disease Dx tests.</title>
        <authorList>
            <person name="Duncan R."/>
            <person name="Fisher C."/>
            <person name="Tallon L."/>
            <person name="Sadzewicz L."/>
            <person name="Sengamalay N."/>
            <person name="Ott S."/>
            <person name="Godinez A."/>
            <person name="Nagaraj S."/>
            <person name="Vavikolanu K."/>
            <person name="Vyas G."/>
            <person name="Nadendla S."/>
            <person name="Aluvathingal J."/>
            <person name="Sichtig H."/>
        </authorList>
    </citation>
    <scope>NUCLEOTIDE SEQUENCE [LARGE SCALE GENOMIC DNA]</scope>
    <source>
        <strain evidence="12">FDAARGOS_360</strain>
    </source>
</reference>
<evidence type="ECO:0000256" key="6">
    <source>
        <dbReference type="ARBA" id="ARBA00023187"/>
    </source>
</evidence>
<dbReference type="InterPro" id="IPR047575">
    <property type="entry name" value="Sm"/>
</dbReference>
<dbReference type="EMBL" id="RHLD01000013">
    <property type="protein sequence ID" value="TPP47888.1"/>
    <property type="molecule type" value="Genomic_DNA"/>
</dbReference>
<dbReference type="VEuPathDB" id="TriTrypDB:LdCL_350050400"/>
<evidence type="ECO:0000256" key="3">
    <source>
        <dbReference type="ARBA" id="ARBA00022664"/>
    </source>
</evidence>
<protein>
    <recommendedName>
        <fullName evidence="9">Sm protein F</fullName>
    </recommendedName>
</protein>
<evidence type="ECO:0000256" key="4">
    <source>
        <dbReference type="ARBA" id="ARBA00022728"/>
    </source>
</evidence>
<keyword evidence="7" id="KW-0539">Nucleus</keyword>
<dbReference type="PANTHER" id="PTHR11021:SF0">
    <property type="entry name" value="SMALL NUCLEAR RIBONUCLEOPROTEIN F"/>
    <property type="match status" value="1"/>
</dbReference>
<dbReference type="GO" id="GO:0003723">
    <property type="term" value="F:RNA binding"/>
    <property type="evidence" value="ECO:0007669"/>
    <property type="project" value="UniProtKB-KW"/>
</dbReference>
<accession>A0A504XK72</accession>
<dbReference type="Proteomes" id="UP000318821">
    <property type="component" value="Unassembled WGS sequence"/>
</dbReference>
<sequence length="291" mass="32042">MSGMYHGVSTPPQHPQMASIVYVPSSQPNPVAYYAAEPVMNPQSIQQLPQHQVSLVYPDTPAQQRMQAPQQQVVIPESFATEATPFYAYQPARHETSVNTSNLVCLVPTVTANNSPQLPMLIQSLGSRSISFHADPALRTQETHATPQAMQQVLTPDYMQVAMETPVPLSQSAIDPAPKTNVMNSSEVCRHYINGRCNRRKSPKKVIGGFFLGASMEANVPGAFLHSLIGKNVLVKSKWGPVYEGNLVSCDTFMNLQLRNAVEHAKQDTELGEMLLRNNNILYIREEASAS</sequence>
<evidence type="ECO:0000313" key="11">
    <source>
        <dbReference type="EMBL" id="TPP47888.1"/>
    </source>
</evidence>
<dbReference type="VEuPathDB" id="TriTrypDB:LdCL_350050300"/>
<evidence type="ECO:0000256" key="2">
    <source>
        <dbReference type="ARBA" id="ARBA00007927"/>
    </source>
</evidence>
<keyword evidence="8" id="KW-0687">Ribonucleoprotein</keyword>
<keyword evidence="3" id="KW-0507">mRNA processing</keyword>
<dbReference type="InterPro" id="IPR016487">
    <property type="entry name" value="Lsm6/sSmF"/>
</dbReference>
<evidence type="ECO:0000259" key="10">
    <source>
        <dbReference type="PROSITE" id="PS52002"/>
    </source>
</evidence>
<dbReference type="SMART" id="SM00651">
    <property type="entry name" value="Sm"/>
    <property type="match status" value="1"/>
</dbReference>
<evidence type="ECO:0000256" key="5">
    <source>
        <dbReference type="ARBA" id="ARBA00022884"/>
    </source>
</evidence>
<dbReference type="VEuPathDB" id="TriTrypDB:LDHU3_35.5950"/>
<comment type="caution">
    <text evidence="11">The sequence shown here is derived from an EMBL/GenBank/DDBJ whole genome shotgun (WGS) entry which is preliminary data.</text>
</comment>
<evidence type="ECO:0000256" key="8">
    <source>
        <dbReference type="ARBA" id="ARBA00023274"/>
    </source>
</evidence>
<dbReference type="PROSITE" id="PS52002">
    <property type="entry name" value="SM"/>
    <property type="match status" value="1"/>
</dbReference>
<feature type="domain" description="Sm" evidence="10">
    <location>
        <begin position="220"/>
        <end position="290"/>
    </location>
</feature>
<dbReference type="FunFam" id="2.30.30.100:FF:000080">
    <property type="entry name" value="Small nuclear ribonucleoprotein Sm-F, putative"/>
    <property type="match status" value="1"/>
</dbReference>
<dbReference type="VEuPathDB" id="TriTrypDB:LdBPK_354530.1"/>
<evidence type="ECO:0000256" key="9">
    <source>
        <dbReference type="ARBA" id="ARBA00030144"/>
    </source>
</evidence>
<dbReference type="GO" id="GO:0000398">
    <property type="term" value="P:mRNA splicing, via spliceosome"/>
    <property type="evidence" value="ECO:0007669"/>
    <property type="project" value="InterPro"/>
</dbReference>
<evidence type="ECO:0000256" key="7">
    <source>
        <dbReference type="ARBA" id="ARBA00023242"/>
    </source>
</evidence>
<organism evidence="11 12">
    <name type="scientific">Leishmania donovani</name>
    <dbReference type="NCBI Taxonomy" id="5661"/>
    <lineage>
        <taxon>Eukaryota</taxon>
        <taxon>Discoba</taxon>
        <taxon>Euglenozoa</taxon>
        <taxon>Kinetoplastea</taxon>
        <taxon>Metakinetoplastina</taxon>
        <taxon>Trypanosomatida</taxon>
        <taxon>Trypanosomatidae</taxon>
        <taxon>Leishmaniinae</taxon>
        <taxon>Leishmania</taxon>
    </lineage>
</organism>
<dbReference type="CDD" id="cd01722">
    <property type="entry name" value="Sm_F"/>
    <property type="match status" value="1"/>
</dbReference>
<dbReference type="Gene3D" id="2.30.30.100">
    <property type="match status" value="1"/>
</dbReference>
<keyword evidence="6" id="KW-0508">mRNA splicing</keyword>
<dbReference type="PANTHER" id="PTHR11021">
    <property type="entry name" value="SMALL NUCLEAR RIBONUCLEOPROTEIN F SNRNP-F"/>
    <property type="match status" value="1"/>
</dbReference>
<dbReference type="InterPro" id="IPR010920">
    <property type="entry name" value="LSM_dom_sf"/>
</dbReference>
<comment type="subcellular location">
    <subcellularLocation>
        <location evidence="1">Nucleus</location>
    </subcellularLocation>
</comment>
<evidence type="ECO:0000313" key="12">
    <source>
        <dbReference type="Proteomes" id="UP000318821"/>
    </source>
</evidence>
<dbReference type="GO" id="GO:0071013">
    <property type="term" value="C:catalytic step 2 spliceosome"/>
    <property type="evidence" value="ECO:0007669"/>
    <property type="project" value="TreeGrafter"/>
</dbReference>
<comment type="similarity">
    <text evidence="2">Belongs to the snRNP Sm proteins family. SmF/LSm6 subfamily.</text>
</comment>
<dbReference type="InterPro" id="IPR001163">
    <property type="entry name" value="Sm_dom_euk/arc"/>
</dbReference>
<dbReference type="GO" id="GO:0005685">
    <property type="term" value="C:U1 snRNP"/>
    <property type="evidence" value="ECO:0007669"/>
    <property type="project" value="TreeGrafter"/>
</dbReference>
<dbReference type="SUPFAM" id="SSF50182">
    <property type="entry name" value="Sm-like ribonucleoproteins"/>
    <property type="match status" value="1"/>
</dbReference>
<dbReference type="AlphaFoldDB" id="A0A504XK72"/>
<keyword evidence="5" id="KW-0694">RNA-binding</keyword>
<dbReference type="Pfam" id="PF01423">
    <property type="entry name" value="LSM"/>
    <property type="match status" value="1"/>
</dbReference>
<proteinExistence type="inferred from homology"/>
<dbReference type="GO" id="GO:0034715">
    <property type="term" value="C:pICln-Sm protein complex"/>
    <property type="evidence" value="ECO:0007669"/>
    <property type="project" value="TreeGrafter"/>
</dbReference>
<gene>
    <name evidence="11" type="ORF">CGC20_14510</name>
</gene>
<name>A0A504XK72_LEIDO</name>
<dbReference type="VEuPathDB" id="TriTrypDB:LDHU3_35.5970"/>
<evidence type="ECO:0000256" key="1">
    <source>
        <dbReference type="ARBA" id="ARBA00004123"/>
    </source>
</evidence>